<name>A0A8C2INU3_CYPCA</name>
<accession>A0A8C2INU3</accession>
<evidence type="ECO:0000256" key="5">
    <source>
        <dbReference type="ARBA" id="ARBA00023136"/>
    </source>
</evidence>
<keyword evidence="4" id="KW-1133">Transmembrane helix</keyword>
<sequence length="193" mass="21882">TQNSCIIGAPALNNLLVSPEITLTEGSKIFATWKNPPPPVYMEFFIFNVTNPDQFLKGEAKPHVTTMGPYTYREYRPKHNVSFVHSGTKVAAYTKKIFVFEPEKSVGDPKIDLVTTVNIPAVVRFWVSSGISMYMGSIGTTMFMTHTVQELLWGFKDPLLTRLKTIKPETDEYFGLMLHVSLRSDAYLWILLQ</sequence>
<reference evidence="7" key="1">
    <citation type="submission" date="2025-08" db="UniProtKB">
        <authorList>
            <consortium name="Ensembl"/>
        </authorList>
    </citation>
    <scope>IDENTIFICATION</scope>
</reference>
<dbReference type="Proteomes" id="UP000694701">
    <property type="component" value="Unplaced"/>
</dbReference>
<evidence type="ECO:0000256" key="1">
    <source>
        <dbReference type="ARBA" id="ARBA00004370"/>
    </source>
</evidence>
<proteinExistence type="inferred from homology"/>
<comment type="similarity">
    <text evidence="2">Belongs to the CD36 family.</text>
</comment>
<dbReference type="InterPro" id="IPR002159">
    <property type="entry name" value="CD36_fam"/>
</dbReference>
<dbReference type="AlphaFoldDB" id="A0A8C2INU3"/>
<dbReference type="PANTHER" id="PTHR11923">
    <property type="entry name" value="SCAVENGER RECEPTOR CLASS B TYPE-1 SR-B1"/>
    <property type="match status" value="1"/>
</dbReference>
<evidence type="ECO:0000256" key="4">
    <source>
        <dbReference type="ARBA" id="ARBA00022989"/>
    </source>
</evidence>
<keyword evidence="3" id="KW-0812">Transmembrane</keyword>
<dbReference type="GO" id="GO:0005044">
    <property type="term" value="F:scavenger receptor activity"/>
    <property type="evidence" value="ECO:0007669"/>
    <property type="project" value="TreeGrafter"/>
</dbReference>
<comment type="subcellular location">
    <subcellularLocation>
        <location evidence="1">Membrane</location>
    </subcellularLocation>
</comment>
<evidence type="ECO:0000256" key="3">
    <source>
        <dbReference type="ARBA" id="ARBA00022692"/>
    </source>
</evidence>
<organism evidence="7 8">
    <name type="scientific">Cyprinus carpio</name>
    <name type="common">Common carp</name>
    <dbReference type="NCBI Taxonomy" id="7962"/>
    <lineage>
        <taxon>Eukaryota</taxon>
        <taxon>Metazoa</taxon>
        <taxon>Chordata</taxon>
        <taxon>Craniata</taxon>
        <taxon>Vertebrata</taxon>
        <taxon>Euteleostomi</taxon>
        <taxon>Actinopterygii</taxon>
        <taxon>Neopterygii</taxon>
        <taxon>Teleostei</taxon>
        <taxon>Ostariophysi</taxon>
        <taxon>Cypriniformes</taxon>
        <taxon>Cyprinidae</taxon>
        <taxon>Cyprininae</taxon>
        <taxon>Cyprinus</taxon>
    </lineage>
</organism>
<keyword evidence="5" id="KW-0472">Membrane</keyword>
<evidence type="ECO:0000256" key="6">
    <source>
        <dbReference type="ARBA" id="ARBA00023180"/>
    </source>
</evidence>
<dbReference type="Ensembl" id="ENSCCRT00020090829.1">
    <property type="protein sequence ID" value="ENSCCRP00020082986.1"/>
    <property type="gene ID" value="ENSCCRG00020038293.1"/>
</dbReference>
<dbReference type="GO" id="GO:0005737">
    <property type="term" value="C:cytoplasm"/>
    <property type="evidence" value="ECO:0007669"/>
    <property type="project" value="TreeGrafter"/>
</dbReference>
<dbReference type="GO" id="GO:0016020">
    <property type="term" value="C:membrane"/>
    <property type="evidence" value="ECO:0007669"/>
    <property type="project" value="UniProtKB-SubCell"/>
</dbReference>
<keyword evidence="6" id="KW-0325">Glycoprotein</keyword>
<evidence type="ECO:0000313" key="7">
    <source>
        <dbReference type="Ensembl" id="ENSCCRP00020082986.1"/>
    </source>
</evidence>
<evidence type="ECO:0000256" key="2">
    <source>
        <dbReference type="ARBA" id="ARBA00010532"/>
    </source>
</evidence>
<protein>
    <submittedName>
        <fullName evidence="7">Uncharacterized protein</fullName>
    </submittedName>
</protein>
<evidence type="ECO:0000313" key="8">
    <source>
        <dbReference type="Proteomes" id="UP000694701"/>
    </source>
</evidence>
<dbReference type="GO" id="GO:0006898">
    <property type="term" value="P:receptor-mediated endocytosis"/>
    <property type="evidence" value="ECO:0007669"/>
    <property type="project" value="TreeGrafter"/>
</dbReference>
<dbReference type="Pfam" id="PF01130">
    <property type="entry name" value="CD36"/>
    <property type="match status" value="1"/>
</dbReference>
<dbReference type="PRINTS" id="PR01609">
    <property type="entry name" value="CD36FAMILY"/>
</dbReference>
<dbReference type="GO" id="GO:0006622">
    <property type="term" value="P:protein targeting to lysosome"/>
    <property type="evidence" value="ECO:0007669"/>
    <property type="project" value="TreeGrafter"/>
</dbReference>
<dbReference type="PANTHER" id="PTHR11923:SF94">
    <property type="entry name" value="LYSOSOME MEMBRANE PROTEIN 2"/>
    <property type="match status" value="1"/>
</dbReference>